<organism evidence="2 4">
    <name type="scientific">Gibberella zeae</name>
    <name type="common">Wheat head blight fungus</name>
    <name type="synonym">Fusarium graminearum</name>
    <dbReference type="NCBI Taxonomy" id="5518"/>
    <lineage>
        <taxon>Eukaryota</taxon>
        <taxon>Fungi</taxon>
        <taxon>Dikarya</taxon>
        <taxon>Ascomycota</taxon>
        <taxon>Pezizomycotina</taxon>
        <taxon>Sordariomycetes</taxon>
        <taxon>Hypocreomycetidae</taxon>
        <taxon>Hypocreales</taxon>
        <taxon>Nectriaceae</taxon>
        <taxon>Fusarium</taxon>
    </lineage>
</organism>
<feature type="chain" id="PRO_5041061595" description="CBM-cenC domain-containing protein" evidence="1">
    <location>
        <begin position="22"/>
        <end position="376"/>
    </location>
</feature>
<sequence>MIVNTFVTAFLAASLMVGSRASPCKVSSRTIDTSTTVGVTSTFAEVPGTTESVASTTGVSSFEDTTLTISQSETSTEASAISEDITTAILTTDLNPIAIETGTESSTVPEDIITTSVLTTDMNYITIETGTESTISERFITTAISTTDLSSTIIDGSTETSTISDDATTTAASTTDLSSSIVDTSSETSTVPEDITTTAIPTTSAESITVVKETTTTTSETTVFTGFLVNSGFDDTDTVQPWGHSPRTFTSFSIDSNTKHNGRHSARLTSSRLGNFGIGQELAAPVQVGVNYLGTAWIRPGTGCDTASLACVYGDGFTAVAKYFTVFPPNQWTQISFTCVYKQNHVDRGHLGLFLGFDCLTSSSTSWVDTVTFDKQ</sequence>
<dbReference type="Proteomes" id="UP000746612">
    <property type="component" value="Unassembled WGS sequence"/>
</dbReference>
<keyword evidence="1" id="KW-0732">Signal</keyword>
<reference evidence="2" key="2">
    <citation type="submission" date="2021-03" db="EMBL/GenBank/DDBJ databases">
        <authorList>
            <person name="Alouane T."/>
            <person name="Langin T."/>
            <person name="Bonhomme L."/>
        </authorList>
    </citation>
    <scope>NUCLEOTIDE SEQUENCE</scope>
    <source>
        <strain evidence="2">MDC_Fg202</strain>
    </source>
</reference>
<dbReference type="EMBL" id="CAJPIJ010000134">
    <property type="protein sequence ID" value="CAG1985116.1"/>
    <property type="molecule type" value="Genomic_DNA"/>
</dbReference>
<name>A0A2H3H3X1_GIBZA</name>
<dbReference type="OrthoDB" id="5106681at2759"/>
<gene>
    <name evidence="3" type="ORF">FUG_LOCUS562255</name>
    <name evidence="2" type="ORF">MDCFG202_LOCUS259886</name>
</gene>
<accession>A0A2H3H3X1</accession>
<dbReference type="SUPFAM" id="SSF49785">
    <property type="entry name" value="Galactose-binding domain-like"/>
    <property type="match status" value="1"/>
</dbReference>
<proteinExistence type="predicted"/>
<dbReference type="AlphaFoldDB" id="A0A2H3H3X1"/>
<evidence type="ECO:0000313" key="3">
    <source>
        <dbReference type="EMBL" id="VIO64110.1"/>
    </source>
</evidence>
<feature type="signal peptide" evidence="1">
    <location>
        <begin position="1"/>
        <end position="21"/>
    </location>
</feature>
<evidence type="ECO:0000313" key="2">
    <source>
        <dbReference type="EMBL" id="CAG1985116.1"/>
    </source>
</evidence>
<dbReference type="InterPro" id="IPR008979">
    <property type="entry name" value="Galactose-bd-like_sf"/>
</dbReference>
<evidence type="ECO:0008006" key="5">
    <source>
        <dbReference type="Google" id="ProtNLM"/>
    </source>
</evidence>
<dbReference type="Gene3D" id="2.60.120.260">
    <property type="entry name" value="Galactose-binding domain-like"/>
    <property type="match status" value="1"/>
</dbReference>
<reference evidence="3" key="1">
    <citation type="submission" date="2019-04" db="EMBL/GenBank/DDBJ databases">
        <authorList>
            <person name="Melise S."/>
            <person name="Noan J."/>
            <person name="Okalmin O."/>
        </authorList>
    </citation>
    <scope>NUCLEOTIDE SEQUENCE</scope>
    <source>
        <strain evidence="3">FN9</strain>
    </source>
</reference>
<evidence type="ECO:0000256" key="1">
    <source>
        <dbReference type="SAM" id="SignalP"/>
    </source>
</evidence>
<protein>
    <recommendedName>
        <fullName evidence="5">CBM-cenC domain-containing protein</fullName>
    </recommendedName>
</protein>
<dbReference type="EMBL" id="CAAKMV010000196">
    <property type="protein sequence ID" value="VIO64110.1"/>
    <property type="molecule type" value="Genomic_DNA"/>
</dbReference>
<evidence type="ECO:0000313" key="4">
    <source>
        <dbReference type="Proteomes" id="UP000746612"/>
    </source>
</evidence>